<evidence type="ECO:0000256" key="2">
    <source>
        <dbReference type="ARBA" id="ARBA00008684"/>
    </source>
</evidence>
<dbReference type="InterPro" id="IPR000719">
    <property type="entry name" value="Prot_kinase_dom"/>
</dbReference>
<dbReference type="GO" id="GO:0004674">
    <property type="term" value="F:protein serine/threonine kinase activity"/>
    <property type="evidence" value="ECO:0007669"/>
    <property type="project" value="UniProtKB-KW"/>
</dbReference>
<evidence type="ECO:0000256" key="5">
    <source>
        <dbReference type="ARBA" id="ARBA00022614"/>
    </source>
</evidence>
<accession>A0A067GG96</accession>
<proteinExistence type="inferred from homology"/>
<reference evidence="19 20" key="1">
    <citation type="submission" date="2014-04" db="EMBL/GenBank/DDBJ databases">
        <authorList>
            <consortium name="International Citrus Genome Consortium"/>
            <person name="Gmitter F."/>
            <person name="Chen C."/>
            <person name="Farmerie W."/>
            <person name="Harkins T."/>
            <person name="Desany B."/>
            <person name="Mohiuddin M."/>
            <person name="Kodira C."/>
            <person name="Borodovsky M."/>
            <person name="Lomsadze A."/>
            <person name="Burns P."/>
            <person name="Jenkins J."/>
            <person name="Prochnik S."/>
            <person name="Shu S."/>
            <person name="Chapman J."/>
            <person name="Pitluck S."/>
            <person name="Schmutz J."/>
            <person name="Rokhsar D."/>
        </authorList>
    </citation>
    <scope>NUCLEOTIDE SEQUENCE</scope>
</reference>
<dbReference type="FunFam" id="3.30.200.20:FF:000162">
    <property type="entry name" value="Adenine nucleotide alpha hydrolase-like domain kinase"/>
    <property type="match status" value="1"/>
</dbReference>
<evidence type="ECO:0000256" key="1">
    <source>
        <dbReference type="ARBA" id="ARBA00004167"/>
    </source>
</evidence>
<evidence type="ECO:0000259" key="18">
    <source>
        <dbReference type="PROSITE" id="PS50011"/>
    </source>
</evidence>
<keyword evidence="15" id="KW-0675">Receptor</keyword>
<dbReference type="InterPro" id="IPR024788">
    <property type="entry name" value="Malectin-like_Carb-bd_dom"/>
</dbReference>
<dbReference type="Gene3D" id="3.30.200.20">
    <property type="entry name" value="Phosphorylase Kinase, domain 1"/>
    <property type="match status" value="1"/>
</dbReference>
<dbReference type="InterPro" id="IPR013210">
    <property type="entry name" value="LRR_N_plant-typ"/>
</dbReference>
<name>A0A067GG96_CITSI</name>
<dbReference type="PROSITE" id="PS00107">
    <property type="entry name" value="PROTEIN_KINASE_ATP"/>
    <property type="match status" value="1"/>
</dbReference>
<dbReference type="AlphaFoldDB" id="A0A067GG96"/>
<feature type="domain" description="Protein kinase" evidence="18">
    <location>
        <begin position="531"/>
        <end position="808"/>
    </location>
</feature>
<gene>
    <name evidence="19" type="ORF">CISIN_1g002943mg</name>
</gene>
<dbReference type="Gene3D" id="1.10.510.10">
    <property type="entry name" value="Transferase(Phosphotransferase) domain 1"/>
    <property type="match status" value="1"/>
</dbReference>
<keyword evidence="9" id="KW-0677">Repeat</keyword>
<evidence type="ECO:0000256" key="11">
    <source>
        <dbReference type="ARBA" id="ARBA00022777"/>
    </source>
</evidence>
<keyword evidence="12 16" id="KW-0067">ATP-binding</keyword>
<dbReference type="InterPro" id="IPR008271">
    <property type="entry name" value="Ser/Thr_kinase_AS"/>
</dbReference>
<dbReference type="STRING" id="2711.A0A067GG96"/>
<evidence type="ECO:0000256" key="15">
    <source>
        <dbReference type="ARBA" id="ARBA00023170"/>
    </source>
</evidence>
<dbReference type="PROSITE" id="PS00108">
    <property type="entry name" value="PROTEIN_KINASE_ST"/>
    <property type="match status" value="1"/>
</dbReference>
<evidence type="ECO:0000256" key="10">
    <source>
        <dbReference type="ARBA" id="ARBA00022741"/>
    </source>
</evidence>
<keyword evidence="11" id="KW-0418">Kinase</keyword>
<keyword evidence="20" id="KW-1185">Reference proteome</keyword>
<evidence type="ECO:0000313" key="20">
    <source>
        <dbReference type="Proteomes" id="UP000027120"/>
    </source>
</evidence>
<keyword evidence="13 17" id="KW-1133">Transmembrane helix</keyword>
<evidence type="ECO:0000256" key="7">
    <source>
        <dbReference type="ARBA" id="ARBA00022692"/>
    </source>
</evidence>
<evidence type="ECO:0000256" key="14">
    <source>
        <dbReference type="ARBA" id="ARBA00023136"/>
    </source>
</evidence>
<evidence type="ECO:0000256" key="6">
    <source>
        <dbReference type="ARBA" id="ARBA00022679"/>
    </source>
</evidence>
<organism evidence="19 20">
    <name type="scientific">Citrus sinensis</name>
    <name type="common">Sweet orange</name>
    <name type="synonym">Citrus aurantium var. sinensis</name>
    <dbReference type="NCBI Taxonomy" id="2711"/>
    <lineage>
        <taxon>Eukaryota</taxon>
        <taxon>Viridiplantae</taxon>
        <taxon>Streptophyta</taxon>
        <taxon>Embryophyta</taxon>
        <taxon>Tracheophyta</taxon>
        <taxon>Spermatophyta</taxon>
        <taxon>Magnoliopsida</taxon>
        <taxon>eudicotyledons</taxon>
        <taxon>Gunneridae</taxon>
        <taxon>Pentapetalae</taxon>
        <taxon>rosids</taxon>
        <taxon>malvids</taxon>
        <taxon>Sapindales</taxon>
        <taxon>Rutaceae</taxon>
        <taxon>Aurantioideae</taxon>
        <taxon>Citrus</taxon>
    </lineage>
</organism>
<evidence type="ECO:0000256" key="3">
    <source>
        <dbReference type="ARBA" id="ARBA00022527"/>
    </source>
</evidence>
<evidence type="ECO:0000313" key="19">
    <source>
        <dbReference type="EMBL" id="KDO78698.1"/>
    </source>
</evidence>
<keyword evidence="7 17" id="KW-0812">Transmembrane</keyword>
<dbReference type="CDD" id="cd14066">
    <property type="entry name" value="STKc_IRAK"/>
    <property type="match status" value="1"/>
</dbReference>
<dbReference type="FunFam" id="1.10.510.10:FF:000146">
    <property type="entry name" value="LRR receptor-like serine/threonine-protein kinase IOS1"/>
    <property type="match status" value="1"/>
</dbReference>
<dbReference type="SMR" id="A0A067GG96"/>
<keyword evidence="10 16" id="KW-0547">Nucleotide-binding</keyword>
<dbReference type="InterPro" id="IPR011009">
    <property type="entry name" value="Kinase-like_dom_sf"/>
</dbReference>
<evidence type="ECO:0000256" key="12">
    <source>
        <dbReference type="ARBA" id="ARBA00022840"/>
    </source>
</evidence>
<keyword evidence="6" id="KW-0808">Transferase</keyword>
<dbReference type="PaxDb" id="2711-XP_006466357.1"/>
<dbReference type="GO" id="GO:0005524">
    <property type="term" value="F:ATP binding"/>
    <property type="evidence" value="ECO:0007669"/>
    <property type="project" value="UniProtKB-UniRule"/>
</dbReference>
<dbReference type="SUPFAM" id="SSF56112">
    <property type="entry name" value="Protein kinase-like (PK-like)"/>
    <property type="match status" value="1"/>
</dbReference>
<dbReference type="PANTHER" id="PTHR45631">
    <property type="entry name" value="OS07G0107800 PROTEIN-RELATED"/>
    <property type="match status" value="1"/>
</dbReference>
<dbReference type="Gene3D" id="3.80.10.10">
    <property type="entry name" value="Ribonuclease Inhibitor"/>
    <property type="match status" value="1"/>
</dbReference>
<feature type="transmembrane region" description="Helical" evidence="17">
    <location>
        <begin position="457"/>
        <end position="481"/>
    </location>
</feature>
<keyword evidence="5" id="KW-0433">Leucine-rich repeat</keyword>
<dbReference type="InterPro" id="IPR032675">
    <property type="entry name" value="LRR_dom_sf"/>
</dbReference>
<protein>
    <recommendedName>
        <fullName evidence="18">Protein kinase domain-containing protein</fullName>
    </recommendedName>
</protein>
<keyword evidence="14 17" id="KW-0472">Membrane</keyword>
<keyword evidence="4" id="KW-0597">Phosphoprotein</keyword>
<evidence type="ECO:0000256" key="16">
    <source>
        <dbReference type="PROSITE-ProRule" id="PRU10141"/>
    </source>
</evidence>
<dbReference type="Pfam" id="PF07714">
    <property type="entry name" value="PK_Tyr_Ser-Thr"/>
    <property type="match status" value="1"/>
</dbReference>
<dbReference type="Gene3D" id="2.60.120.430">
    <property type="entry name" value="Galactose-binding lectin"/>
    <property type="match status" value="1"/>
</dbReference>
<dbReference type="Pfam" id="PF08263">
    <property type="entry name" value="LRRNT_2"/>
    <property type="match status" value="1"/>
</dbReference>
<keyword evidence="3" id="KW-0723">Serine/threonine-protein kinase</keyword>
<dbReference type="PROSITE" id="PS50011">
    <property type="entry name" value="PROTEIN_KINASE_DOM"/>
    <property type="match status" value="1"/>
</dbReference>
<sequence length="863" mass="96444">MMERLEDWIVRRVDCFVIICFIVLIRSTCAQKDFVSIACCADSDFIGKYPPVNWKPDDAWFPDKKDCRAITRPAVNNKFYDRVLDFGIDSGKRCYNLSTIKGQDYLIRGTFLNGDNVETPLISSFNVLVGVTPLSLVNSTEDSVVEGIFKAANDYIDFCLDKKDGDPYISGLEVRPLNDTEYLPGQSANVLKLVGRYDLGRSDNELSFRYPDDPFDRIWIPKLSPEPTTFSTSFTTNISDNNAKVTVPLQVLQTALTDPNRLMFLHTDLDSGDYNYTLILYFLELNDSVKSSGQRVFDILINNERKKEKFDILALGSNYAKLALNVTANGSLNLTLVNVLNGSVFGPICNAYEILQVRQWVQETDQADVNVIRKVRDELKKYNKENKVLESWSGDPCRPSTWRGVYCNTRNGSITITGLDLSSGQIQGILPLSVTGLTHLEKFRGFCGSEKSTHKGILIGIAVCGTFLFTVAVGIFVVCFYKRKSIAGGKLEGKGYPMTKNLVFSIDSMDDPVKPMPVQIFSLQYLEAATQQYKTLIGEGGFGSVYRGTLPDGQEVAVKVRSSTSTQGTREFENELNFLSAIRHENLVPLLGYCCENDQQILVYPFMSNGSLQDRLYGEASTRKTLDWPTRLSIALGAARGLMYLHTFAGRSVIHRDVKSSNILLDHSMCAKVADFGFSKYAPQEGDSGFSLEVRGTAGYLDPEYYSTQHLSAKSDVFSFGVVLLEIISGREPLNTRRPRNEWSLVEWAKPFIRESRIDEIVDPSIKGGYHAEAMWRMVEVALACIEPFSAYRPSMVDIVRELEDAFIIENNASEYMKSIDSIGGYSIGGSARYSRRIVIPPTPTATESSLVNSQTIVPPEPR</sequence>
<dbReference type="InterPro" id="IPR001245">
    <property type="entry name" value="Ser-Thr/Tyr_kinase_cat_dom"/>
</dbReference>
<dbReference type="GO" id="GO:0016020">
    <property type="term" value="C:membrane"/>
    <property type="evidence" value="ECO:0007669"/>
    <property type="project" value="UniProtKB-SubCell"/>
</dbReference>
<dbReference type="InterPro" id="IPR017441">
    <property type="entry name" value="Protein_kinase_ATP_BS"/>
</dbReference>
<evidence type="ECO:0000256" key="4">
    <source>
        <dbReference type="ARBA" id="ARBA00022553"/>
    </source>
</evidence>
<dbReference type="eggNOG" id="ENOG502QRK1">
    <property type="taxonomic scope" value="Eukaryota"/>
</dbReference>
<dbReference type="EMBL" id="KK784878">
    <property type="protein sequence ID" value="KDO78698.1"/>
    <property type="molecule type" value="Genomic_DNA"/>
</dbReference>
<feature type="binding site" evidence="16">
    <location>
        <position position="559"/>
    </location>
    <ligand>
        <name>ATP</name>
        <dbReference type="ChEBI" id="CHEBI:30616"/>
    </ligand>
</feature>
<evidence type="ECO:0000256" key="13">
    <source>
        <dbReference type="ARBA" id="ARBA00022989"/>
    </source>
</evidence>
<evidence type="ECO:0000256" key="17">
    <source>
        <dbReference type="SAM" id="Phobius"/>
    </source>
</evidence>
<comment type="similarity">
    <text evidence="2">Belongs to the protein kinase superfamily. Ser/Thr protein kinase family.</text>
</comment>
<dbReference type="Proteomes" id="UP000027120">
    <property type="component" value="Unassembled WGS sequence"/>
</dbReference>
<dbReference type="SMART" id="SM00220">
    <property type="entry name" value="S_TKc"/>
    <property type="match status" value="1"/>
</dbReference>
<dbReference type="Pfam" id="PF12819">
    <property type="entry name" value="Malectin_like"/>
    <property type="match status" value="1"/>
</dbReference>
<keyword evidence="8" id="KW-0732">Signal</keyword>
<comment type="subcellular location">
    <subcellularLocation>
        <location evidence="1">Membrane</location>
        <topology evidence="1">Single-pass membrane protein</topology>
    </subcellularLocation>
</comment>
<evidence type="ECO:0000256" key="8">
    <source>
        <dbReference type="ARBA" id="ARBA00022729"/>
    </source>
</evidence>
<dbReference type="PANTHER" id="PTHR45631:SF27">
    <property type="entry name" value="PROTEIN KINASE DOMAIN-CONTAINING PROTEIN"/>
    <property type="match status" value="1"/>
</dbReference>
<evidence type="ECO:0000256" key="9">
    <source>
        <dbReference type="ARBA" id="ARBA00022737"/>
    </source>
</evidence>